<dbReference type="PRINTS" id="PR00794">
    <property type="entry name" value="RIBONUCLEASE"/>
</dbReference>
<keyword evidence="12" id="KW-1015">Disulfide bond</keyword>
<keyword evidence="14" id="KW-0458">Lysosome</keyword>
<dbReference type="InParanoid" id="A0A6P3FLM9"/>
<keyword evidence="11" id="KW-0044">Antibiotic</keyword>
<dbReference type="InterPro" id="IPR001427">
    <property type="entry name" value="RNaseA"/>
</dbReference>
<evidence type="ECO:0000256" key="2">
    <source>
        <dbReference type="ARBA" id="ARBA00004463"/>
    </source>
</evidence>
<keyword evidence="6" id="KW-0929">Antimicrobial</keyword>
<evidence type="ECO:0000256" key="3">
    <source>
        <dbReference type="ARBA" id="ARBA00004613"/>
    </source>
</evidence>
<evidence type="ECO:0000256" key="7">
    <source>
        <dbReference type="ARBA" id="ARBA00022722"/>
    </source>
</evidence>
<evidence type="ECO:0000256" key="10">
    <source>
        <dbReference type="ARBA" id="ARBA00022801"/>
    </source>
</evidence>
<dbReference type="GO" id="GO:0050830">
    <property type="term" value="P:defense response to Gram-positive bacterium"/>
    <property type="evidence" value="ECO:0007669"/>
    <property type="project" value="TreeGrafter"/>
</dbReference>
<evidence type="ECO:0000256" key="8">
    <source>
        <dbReference type="ARBA" id="ARBA00022729"/>
    </source>
</evidence>
<name>A0A6P3FLM9_OCTDE</name>
<evidence type="ECO:0000313" key="21">
    <source>
        <dbReference type="RefSeq" id="XP_004648147.2"/>
    </source>
</evidence>
<dbReference type="InterPro" id="IPR023412">
    <property type="entry name" value="RNaseA_domain"/>
</dbReference>
<dbReference type="PANTHER" id="PTHR11437">
    <property type="entry name" value="RIBONUCLEASE"/>
    <property type="match status" value="1"/>
</dbReference>
<dbReference type="PROSITE" id="PS00127">
    <property type="entry name" value="RNASE_PANCREATIC"/>
    <property type="match status" value="1"/>
</dbReference>
<evidence type="ECO:0000256" key="14">
    <source>
        <dbReference type="ARBA" id="ARBA00023228"/>
    </source>
</evidence>
<keyword evidence="7 18" id="KW-0540">Nuclease</keyword>
<comment type="subcellular location">
    <subcellularLocation>
        <location evidence="2">Cytoplasmic granule</location>
    </subcellularLocation>
    <subcellularLocation>
        <location evidence="1">Lysosome</location>
    </subcellularLocation>
    <subcellularLocation>
        <location evidence="3">Secreted</location>
    </subcellularLocation>
</comment>
<dbReference type="InterPro" id="IPR036816">
    <property type="entry name" value="RNaseA-like_dom_sf"/>
</dbReference>
<dbReference type="SMART" id="SM00092">
    <property type="entry name" value="RNAse_Pc"/>
    <property type="match status" value="1"/>
</dbReference>
<comment type="subunit">
    <text evidence="15">Interacts (via N-terminus) with bacterial lipopolysaccharide (LPS).</text>
</comment>
<dbReference type="GO" id="GO:0004540">
    <property type="term" value="F:RNA nuclease activity"/>
    <property type="evidence" value="ECO:0007669"/>
    <property type="project" value="TreeGrafter"/>
</dbReference>
<keyword evidence="20" id="KW-1185">Reference proteome</keyword>
<protein>
    <recommendedName>
        <fullName evidence="16">Ribonuclease K6</fullName>
    </recommendedName>
</protein>
<evidence type="ECO:0000313" key="20">
    <source>
        <dbReference type="Proteomes" id="UP000515203"/>
    </source>
</evidence>
<keyword evidence="10 18" id="KW-0378">Hydrolase</keyword>
<gene>
    <name evidence="21" type="primary">LOC101572151</name>
</gene>
<proteinExistence type="inferred from homology"/>
<evidence type="ECO:0000256" key="16">
    <source>
        <dbReference type="ARBA" id="ARBA00039800"/>
    </source>
</evidence>
<dbReference type="GO" id="GO:0005576">
    <property type="term" value="C:extracellular region"/>
    <property type="evidence" value="ECO:0007669"/>
    <property type="project" value="UniProtKB-SubCell"/>
</dbReference>
<evidence type="ECO:0000256" key="9">
    <source>
        <dbReference type="ARBA" id="ARBA00022759"/>
    </source>
</evidence>
<dbReference type="GO" id="GO:0004519">
    <property type="term" value="F:endonuclease activity"/>
    <property type="evidence" value="ECO:0007669"/>
    <property type="project" value="UniProtKB-KW"/>
</dbReference>
<comment type="function">
    <text evidence="17">Ribonuclease which shows a preference for the pyrimidines uridine and cytosine. Has potent antibacterial activity against a range of Gram-positive and Gram-negative bacteria, including P.aeruginosa, A.baumanii, M.luteus, S.aureus, E.faecalis, E.faecium, S.saprophyticus and E.coli. Causes loss of bacterial membrane integrity, and also promotes agglutination of Gram-negative bacteria. Probably contributes to urinary tract sterility. Bactericidal activity is independent of RNase activity.</text>
</comment>
<accession>A0A6P3FLM9</accession>
<evidence type="ECO:0000256" key="1">
    <source>
        <dbReference type="ARBA" id="ARBA00004371"/>
    </source>
</evidence>
<dbReference type="InterPro" id="IPR023411">
    <property type="entry name" value="RNaseA_AS"/>
</dbReference>
<dbReference type="GO" id="GO:0005764">
    <property type="term" value="C:lysosome"/>
    <property type="evidence" value="ECO:0007669"/>
    <property type="project" value="UniProtKB-SubCell"/>
</dbReference>
<keyword evidence="13" id="KW-0325">Glycoprotein</keyword>
<dbReference type="SUPFAM" id="SSF54076">
    <property type="entry name" value="RNase A-like"/>
    <property type="match status" value="1"/>
</dbReference>
<keyword evidence="9 18" id="KW-0255">Endonuclease</keyword>
<dbReference type="OrthoDB" id="9445034at2759"/>
<organism evidence="20 21">
    <name type="scientific">Octodon degus</name>
    <name type="common">Degu</name>
    <name type="synonym">Sciurus degus</name>
    <dbReference type="NCBI Taxonomy" id="10160"/>
    <lineage>
        <taxon>Eukaryota</taxon>
        <taxon>Metazoa</taxon>
        <taxon>Chordata</taxon>
        <taxon>Craniata</taxon>
        <taxon>Vertebrata</taxon>
        <taxon>Euteleostomi</taxon>
        <taxon>Mammalia</taxon>
        <taxon>Eutheria</taxon>
        <taxon>Euarchontoglires</taxon>
        <taxon>Glires</taxon>
        <taxon>Rodentia</taxon>
        <taxon>Hystricomorpha</taxon>
        <taxon>Octodontidae</taxon>
        <taxon>Octodon</taxon>
    </lineage>
</organism>
<evidence type="ECO:0000256" key="12">
    <source>
        <dbReference type="ARBA" id="ARBA00023157"/>
    </source>
</evidence>
<comment type="similarity">
    <text evidence="4 18">Belongs to the pancreatic ribonuclease family.</text>
</comment>
<dbReference type="GO" id="GO:0016787">
    <property type="term" value="F:hydrolase activity"/>
    <property type="evidence" value="ECO:0007669"/>
    <property type="project" value="UniProtKB-KW"/>
</dbReference>
<dbReference type="Proteomes" id="UP000515203">
    <property type="component" value="Unplaced"/>
</dbReference>
<evidence type="ECO:0000256" key="13">
    <source>
        <dbReference type="ARBA" id="ARBA00023180"/>
    </source>
</evidence>
<evidence type="ECO:0000256" key="17">
    <source>
        <dbReference type="ARBA" id="ARBA00045485"/>
    </source>
</evidence>
<keyword evidence="5" id="KW-0964">Secreted</keyword>
<dbReference type="Gene3D" id="3.10.130.10">
    <property type="entry name" value="Ribonuclease A-like domain"/>
    <property type="match status" value="1"/>
</dbReference>
<evidence type="ECO:0000256" key="6">
    <source>
        <dbReference type="ARBA" id="ARBA00022529"/>
    </source>
</evidence>
<reference evidence="21" key="1">
    <citation type="submission" date="2025-08" db="UniProtKB">
        <authorList>
            <consortium name="RefSeq"/>
        </authorList>
    </citation>
    <scope>IDENTIFICATION</scope>
</reference>
<dbReference type="PANTHER" id="PTHR11437:SF4">
    <property type="entry name" value="RIBONUCLEASE K6"/>
    <property type="match status" value="1"/>
</dbReference>
<evidence type="ECO:0000256" key="5">
    <source>
        <dbReference type="ARBA" id="ARBA00022525"/>
    </source>
</evidence>
<dbReference type="GO" id="GO:0003676">
    <property type="term" value="F:nucleic acid binding"/>
    <property type="evidence" value="ECO:0007669"/>
    <property type="project" value="InterPro"/>
</dbReference>
<keyword evidence="8" id="KW-0732">Signal</keyword>
<feature type="domain" description="Ribonuclease A-domain" evidence="19">
    <location>
        <begin position="1"/>
        <end position="101"/>
    </location>
</feature>
<evidence type="ECO:0000256" key="15">
    <source>
        <dbReference type="ARBA" id="ARBA00038824"/>
    </source>
</evidence>
<dbReference type="Pfam" id="PF00074">
    <property type="entry name" value="RnaseA"/>
    <property type="match status" value="1"/>
</dbReference>
<sequence>MIAVNRPNGVCKQRNTFLHDALQNVINVCKQGTTPCNNGQNNCHQSARPVRMTDCRLLRSQFPNCHYSNTSITKNFIVACDPPRRDDPQDPLVPVHFDRVI</sequence>
<evidence type="ECO:0000256" key="4">
    <source>
        <dbReference type="ARBA" id="ARBA00005600"/>
    </source>
</evidence>
<dbReference type="GeneID" id="101572151"/>
<evidence type="ECO:0000259" key="19">
    <source>
        <dbReference type="SMART" id="SM00092"/>
    </source>
</evidence>
<dbReference type="RefSeq" id="XP_004648147.2">
    <property type="nucleotide sequence ID" value="XM_004648090.2"/>
</dbReference>
<evidence type="ECO:0000256" key="18">
    <source>
        <dbReference type="RuleBase" id="RU000651"/>
    </source>
</evidence>
<dbReference type="AlphaFoldDB" id="A0A6P3FLM9"/>
<evidence type="ECO:0000256" key="11">
    <source>
        <dbReference type="ARBA" id="ARBA00023022"/>
    </source>
</evidence>